<protein>
    <recommendedName>
        <fullName evidence="2">DUF3303 domain-containing protein</fullName>
    </recommendedName>
</protein>
<dbReference type="AlphaFoldDB" id="A0A383BAI3"/>
<evidence type="ECO:0008006" key="2">
    <source>
        <dbReference type="Google" id="ProtNLM"/>
    </source>
</evidence>
<proteinExistence type="predicted"/>
<gene>
    <name evidence="1" type="ORF">METZ01_LOCUS469705</name>
</gene>
<accession>A0A383BAI3</accession>
<name>A0A383BAI3_9ZZZZ</name>
<evidence type="ECO:0000313" key="1">
    <source>
        <dbReference type="EMBL" id="SVE16851.1"/>
    </source>
</evidence>
<dbReference type="EMBL" id="UINC01198754">
    <property type="protein sequence ID" value="SVE16851.1"/>
    <property type="molecule type" value="Genomic_DNA"/>
</dbReference>
<reference evidence="1" key="1">
    <citation type="submission" date="2018-05" db="EMBL/GenBank/DDBJ databases">
        <authorList>
            <person name="Lanie J.A."/>
            <person name="Ng W.-L."/>
            <person name="Kazmierczak K.M."/>
            <person name="Andrzejewski T.M."/>
            <person name="Davidsen T.M."/>
            <person name="Wayne K.J."/>
            <person name="Tettelin H."/>
            <person name="Glass J.I."/>
            <person name="Rusch D."/>
            <person name="Podicherti R."/>
            <person name="Tsui H.-C.T."/>
            <person name="Winkler M.E."/>
        </authorList>
    </citation>
    <scope>NUCLEOTIDE SEQUENCE</scope>
</reference>
<sequence>MMFHIQATHSYQTCGANDPDKKKLMRSTFLNAEEKGIKIHSLVTNRPSHTIYMIAESETFEAIDKMFDPILTMTDAVITPVMPVSLD</sequence>
<organism evidence="1">
    <name type="scientific">marine metagenome</name>
    <dbReference type="NCBI Taxonomy" id="408172"/>
    <lineage>
        <taxon>unclassified sequences</taxon>
        <taxon>metagenomes</taxon>
        <taxon>ecological metagenomes</taxon>
    </lineage>
</organism>